<dbReference type="PROSITE" id="PS00141">
    <property type="entry name" value="ASP_PROTEASE"/>
    <property type="match status" value="1"/>
</dbReference>
<keyword evidence="1" id="KW-0732">Signal</keyword>
<dbReference type="Proteomes" id="UP000008952">
    <property type="component" value="Unassembled WGS sequence"/>
</dbReference>
<gene>
    <name evidence="2" type="ORF">ME5_00763</name>
</gene>
<evidence type="ECO:0000313" key="2">
    <source>
        <dbReference type="EMBL" id="EJF90362.1"/>
    </source>
</evidence>
<dbReference type="PATRIC" id="fig|1094558.3.peg.837"/>
<feature type="signal peptide" evidence="1">
    <location>
        <begin position="1"/>
        <end position="21"/>
    </location>
</feature>
<dbReference type="AlphaFoldDB" id="J1JZ18"/>
<feature type="chain" id="PRO_5003744137" description="Peptidase A2 domain-containing protein" evidence="1">
    <location>
        <begin position="22"/>
        <end position="296"/>
    </location>
</feature>
<evidence type="ECO:0000256" key="1">
    <source>
        <dbReference type="SAM" id="SignalP"/>
    </source>
</evidence>
<dbReference type="GO" id="GO:0006508">
    <property type="term" value="P:proteolysis"/>
    <property type="evidence" value="ECO:0007669"/>
    <property type="project" value="InterPro"/>
</dbReference>
<evidence type="ECO:0000313" key="3">
    <source>
        <dbReference type="Proteomes" id="UP000008952"/>
    </source>
</evidence>
<dbReference type="InterPro" id="IPR021109">
    <property type="entry name" value="Peptidase_aspartic_dom_sf"/>
</dbReference>
<dbReference type="STRING" id="1094558.ME5_00763"/>
<dbReference type="Gene3D" id="2.40.70.10">
    <property type="entry name" value="Acid Proteases"/>
    <property type="match status" value="1"/>
</dbReference>
<comment type="caution">
    <text evidence="2">The sequence shown here is derived from an EMBL/GenBank/DDBJ whole genome shotgun (WGS) entry which is preliminary data.</text>
</comment>
<protein>
    <recommendedName>
        <fullName evidence="4">Peptidase A2 domain-containing protein</fullName>
    </recommendedName>
</protein>
<organism evidence="2 3">
    <name type="scientific">Bartonella tamiae Th239</name>
    <dbReference type="NCBI Taxonomy" id="1094558"/>
    <lineage>
        <taxon>Bacteria</taxon>
        <taxon>Pseudomonadati</taxon>
        <taxon>Pseudomonadota</taxon>
        <taxon>Alphaproteobacteria</taxon>
        <taxon>Hyphomicrobiales</taxon>
        <taxon>Bartonellaceae</taxon>
        <taxon>Bartonella</taxon>
    </lineage>
</organism>
<dbReference type="eggNOG" id="ENOG502ZB5S">
    <property type="taxonomic scope" value="Bacteria"/>
</dbReference>
<dbReference type="GO" id="GO:0004190">
    <property type="term" value="F:aspartic-type endopeptidase activity"/>
    <property type="evidence" value="ECO:0007669"/>
    <property type="project" value="InterPro"/>
</dbReference>
<reference evidence="2 3" key="1">
    <citation type="submission" date="2012-03" db="EMBL/GenBank/DDBJ databases">
        <title>The Genome Sequence of Bartonella tamiae Th239.</title>
        <authorList>
            <consortium name="The Broad Institute Genome Sequencing Platform"/>
            <consortium name="The Broad Institute Genome Sequencing Center for Infectious Disease"/>
            <person name="Feldgarden M."/>
            <person name="Kirby J."/>
            <person name="Kosoy M."/>
            <person name="Birtles R."/>
            <person name="Probert W.S."/>
            <person name="Chiaraviglio L."/>
            <person name="Young S.K."/>
            <person name="Zeng Q."/>
            <person name="Gargeya S."/>
            <person name="Fitzgerald M."/>
            <person name="Haas B."/>
            <person name="Abouelleil A."/>
            <person name="Alvarado L."/>
            <person name="Arachchi H.M."/>
            <person name="Berlin A."/>
            <person name="Chapman S.B."/>
            <person name="Gearin G."/>
            <person name="Goldberg J."/>
            <person name="Griggs A."/>
            <person name="Gujja S."/>
            <person name="Hansen M."/>
            <person name="Heiman D."/>
            <person name="Howarth C."/>
            <person name="Larimer J."/>
            <person name="Lui A."/>
            <person name="MacDonald P.J.P."/>
            <person name="McCowen C."/>
            <person name="Montmayeur A."/>
            <person name="Murphy C."/>
            <person name="Neiman D."/>
            <person name="Pearson M."/>
            <person name="Priest M."/>
            <person name="Roberts A."/>
            <person name="Saif S."/>
            <person name="Shea T."/>
            <person name="Sisk P."/>
            <person name="Stolte C."/>
            <person name="Sykes S."/>
            <person name="Wortman J."/>
            <person name="Nusbaum C."/>
            <person name="Birren B."/>
        </authorList>
    </citation>
    <scope>NUCLEOTIDE SEQUENCE [LARGE SCALE GENOMIC DNA]</scope>
    <source>
        <strain evidence="2 3">Th239</strain>
    </source>
</reference>
<name>J1JZ18_9HYPH</name>
<dbReference type="SUPFAM" id="SSF50630">
    <property type="entry name" value="Acid proteases"/>
    <property type="match status" value="1"/>
</dbReference>
<dbReference type="InterPro" id="IPR001969">
    <property type="entry name" value="Aspartic_peptidase_AS"/>
</dbReference>
<sequence length="296" mass="33341">MYRIYALLFSSYLVVFANSAAADMIRFPLSYDEYGAPVVELEVSGERKRFILDTGFEYTMALAPADIEKMNSSLLALKSERAVNVAGQVTSDKRFLFKNFESNRLKVSNAIIIENANWATTVDDNGTVKSSDSSSINMEYSIAGRGLFNDYLVIFDFKQNEILLYSGSDREKYIASNVLKEIDGSINKKGIEINAIVDDKYVVLVLDTGSTMSVVKLTGSHKYGVTDECHWQYPNIVDKFCYVGSFQYDSKSAAYPILVWNRILENFDTDGLLGMDNIKSTIFIIDFIDKKVYHKG</sequence>
<evidence type="ECO:0008006" key="4">
    <source>
        <dbReference type="Google" id="ProtNLM"/>
    </source>
</evidence>
<accession>J1JZ18</accession>
<keyword evidence="3" id="KW-1185">Reference proteome</keyword>
<proteinExistence type="predicted"/>
<dbReference type="HOGENOM" id="CLU_084724_0_0_5"/>
<dbReference type="EMBL" id="AIMB01000007">
    <property type="protein sequence ID" value="EJF90362.1"/>
    <property type="molecule type" value="Genomic_DNA"/>
</dbReference>